<evidence type="ECO:0000256" key="2">
    <source>
        <dbReference type="ARBA" id="ARBA00023043"/>
    </source>
</evidence>
<feature type="repeat" description="ANK" evidence="3">
    <location>
        <begin position="269"/>
        <end position="301"/>
    </location>
</feature>
<dbReference type="AlphaFoldDB" id="A0AAD1XE92"/>
<evidence type="ECO:0000256" key="4">
    <source>
        <dbReference type="SAM" id="Coils"/>
    </source>
</evidence>
<evidence type="ECO:0000256" key="5">
    <source>
        <dbReference type="SAM" id="MobiDB-lite"/>
    </source>
</evidence>
<evidence type="ECO:0000256" key="1">
    <source>
        <dbReference type="ARBA" id="ARBA00022737"/>
    </source>
</evidence>
<evidence type="ECO:0000313" key="7">
    <source>
        <dbReference type="Proteomes" id="UP001295684"/>
    </source>
</evidence>
<organism evidence="6 7">
    <name type="scientific">Euplotes crassus</name>
    <dbReference type="NCBI Taxonomy" id="5936"/>
    <lineage>
        <taxon>Eukaryota</taxon>
        <taxon>Sar</taxon>
        <taxon>Alveolata</taxon>
        <taxon>Ciliophora</taxon>
        <taxon>Intramacronucleata</taxon>
        <taxon>Spirotrichea</taxon>
        <taxon>Hypotrichia</taxon>
        <taxon>Euplotida</taxon>
        <taxon>Euplotidae</taxon>
        <taxon>Moneuplotes</taxon>
    </lineage>
</organism>
<feature type="repeat" description="ANK" evidence="3">
    <location>
        <begin position="302"/>
        <end position="334"/>
    </location>
</feature>
<feature type="coiled-coil region" evidence="4">
    <location>
        <begin position="89"/>
        <end position="136"/>
    </location>
</feature>
<sequence>MEKSKKTSSHEEESVENKADPYQDRKDWGGSLREAKDSLAFLMKDPFEKVNSEKLRNAFVGSDIESGKEDEGEERKVKTETPVSEVDANEQLNKRIKHKEDLQEKLRKTLMRKITKQAFEKEKEKEKKKLEESKLEKNFYSDLEGKLQPDFFKNEVYQPFFNSSVWEDYEDLVYAIERDKFQQVIDIFEKGAFHVGEIVRPTGDNIMHVCAEFGRVKMLSHFYKKGGELWSKNYADELPIHLAAREGQVETIIYILENSTIHVDTATVDLWTPFHYAVNNGYLATIEFLVSKGASINSIDRFGRTALHWAVRYDFKDIVEYLLKHNIKFNAKDKEGRTALDIAKSTMNLDLISVLSDYEKTRIKGKKK</sequence>
<feature type="region of interest" description="Disordered" evidence="5">
    <location>
        <begin position="1"/>
        <end position="29"/>
    </location>
</feature>
<dbReference type="SMART" id="SM00248">
    <property type="entry name" value="ANK"/>
    <property type="match status" value="5"/>
</dbReference>
<dbReference type="Pfam" id="PF12796">
    <property type="entry name" value="Ank_2"/>
    <property type="match status" value="1"/>
</dbReference>
<accession>A0AAD1XE92</accession>
<feature type="region of interest" description="Disordered" evidence="5">
    <location>
        <begin position="60"/>
        <end position="84"/>
    </location>
</feature>
<keyword evidence="2 3" id="KW-0040">ANK repeat</keyword>
<keyword evidence="1" id="KW-0677">Repeat</keyword>
<dbReference type="InterPro" id="IPR036770">
    <property type="entry name" value="Ankyrin_rpt-contain_sf"/>
</dbReference>
<protein>
    <recommendedName>
        <fullName evidence="8">Ankyrin repeat protein</fullName>
    </recommendedName>
</protein>
<keyword evidence="4" id="KW-0175">Coiled coil</keyword>
<evidence type="ECO:0000256" key="3">
    <source>
        <dbReference type="PROSITE-ProRule" id="PRU00023"/>
    </source>
</evidence>
<dbReference type="SUPFAM" id="SSF48403">
    <property type="entry name" value="Ankyrin repeat"/>
    <property type="match status" value="1"/>
</dbReference>
<dbReference type="PROSITE" id="PS50297">
    <property type="entry name" value="ANK_REP_REGION"/>
    <property type="match status" value="2"/>
</dbReference>
<evidence type="ECO:0008006" key="8">
    <source>
        <dbReference type="Google" id="ProtNLM"/>
    </source>
</evidence>
<dbReference type="PROSITE" id="PS50088">
    <property type="entry name" value="ANK_REPEAT"/>
    <property type="match status" value="2"/>
</dbReference>
<dbReference type="InterPro" id="IPR002110">
    <property type="entry name" value="Ankyrin_rpt"/>
</dbReference>
<feature type="compositionally biased region" description="Basic and acidic residues" evidence="5">
    <location>
        <begin position="65"/>
        <end position="79"/>
    </location>
</feature>
<name>A0AAD1XE92_EUPCR</name>
<evidence type="ECO:0000313" key="6">
    <source>
        <dbReference type="EMBL" id="CAI2371410.1"/>
    </source>
</evidence>
<keyword evidence="7" id="KW-1185">Reference proteome</keyword>
<dbReference type="PANTHER" id="PTHR24198">
    <property type="entry name" value="ANKYRIN REPEAT AND PROTEIN KINASE DOMAIN-CONTAINING PROTEIN"/>
    <property type="match status" value="1"/>
</dbReference>
<dbReference type="Proteomes" id="UP001295684">
    <property type="component" value="Unassembled WGS sequence"/>
</dbReference>
<dbReference type="Gene3D" id="1.25.40.20">
    <property type="entry name" value="Ankyrin repeat-containing domain"/>
    <property type="match status" value="2"/>
</dbReference>
<reference evidence="6" key="1">
    <citation type="submission" date="2023-07" db="EMBL/GenBank/DDBJ databases">
        <authorList>
            <consortium name="AG Swart"/>
            <person name="Singh M."/>
            <person name="Singh A."/>
            <person name="Seah K."/>
            <person name="Emmerich C."/>
        </authorList>
    </citation>
    <scope>NUCLEOTIDE SEQUENCE</scope>
    <source>
        <strain evidence="6">DP1</strain>
    </source>
</reference>
<dbReference type="EMBL" id="CAMPGE010012641">
    <property type="protein sequence ID" value="CAI2371410.1"/>
    <property type="molecule type" value="Genomic_DNA"/>
</dbReference>
<gene>
    <name evidence="6" type="ORF">ECRASSUSDP1_LOCUS12732</name>
</gene>
<comment type="caution">
    <text evidence="6">The sequence shown here is derived from an EMBL/GenBank/DDBJ whole genome shotgun (WGS) entry which is preliminary data.</text>
</comment>
<proteinExistence type="predicted"/>
<dbReference type="PANTHER" id="PTHR24198:SF165">
    <property type="entry name" value="ANKYRIN REPEAT-CONTAINING PROTEIN-RELATED"/>
    <property type="match status" value="1"/>
</dbReference>